<keyword evidence="2" id="KW-1185">Reference proteome</keyword>
<dbReference type="RefSeq" id="WP_151091051.1">
    <property type="nucleotide sequence ID" value="NZ_VYXQ01000001.1"/>
</dbReference>
<evidence type="ECO:0000313" key="2">
    <source>
        <dbReference type="Proteomes" id="UP000327108"/>
    </source>
</evidence>
<protein>
    <submittedName>
        <fullName evidence="1">Uncharacterized protein</fullName>
    </submittedName>
</protein>
<evidence type="ECO:0000313" key="1">
    <source>
        <dbReference type="EMBL" id="KAA9370916.1"/>
    </source>
</evidence>
<organism evidence="1 2">
    <name type="scientific">Ochrobactrum quorumnocens</name>
    <dbReference type="NCBI Taxonomy" id="271865"/>
    <lineage>
        <taxon>Bacteria</taxon>
        <taxon>Pseudomonadati</taxon>
        <taxon>Pseudomonadota</taxon>
        <taxon>Alphaproteobacteria</taxon>
        <taxon>Hyphomicrobiales</taxon>
        <taxon>Brucellaceae</taxon>
        <taxon>Brucella/Ochrobactrum group</taxon>
        <taxon>Ochrobactrum</taxon>
    </lineage>
</organism>
<name>A0A5N1K3M1_9HYPH</name>
<gene>
    <name evidence="1" type="ORF">F3W84_00395</name>
</gene>
<accession>A0A5N1K3M1</accession>
<comment type="caution">
    <text evidence="1">The sequence shown here is derived from an EMBL/GenBank/DDBJ whole genome shotgun (WGS) entry which is preliminary data.</text>
</comment>
<proteinExistence type="predicted"/>
<reference evidence="1 2" key="1">
    <citation type="submission" date="2019-09" db="EMBL/GenBank/DDBJ databases">
        <title>Biological control of the noxious weed angled onion (Allium triquetrum) thwarted by endophytic bacteria in Victoria, Australia.</title>
        <authorList>
            <person name="Tehranchian P."/>
            <person name="Adair R.J."/>
            <person name="Van T.H."/>
            <person name="Morrison P.D."/>
            <person name="Williams H."/>
            <person name="Lawrie A.C."/>
        </authorList>
    </citation>
    <scope>NUCLEOTIDE SEQUENCE [LARGE SCALE GENOMIC DNA]</scope>
    <source>
        <strain evidence="1 2">RPTAtOch1</strain>
    </source>
</reference>
<dbReference type="Proteomes" id="UP000327108">
    <property type="component" value="Unassembled WGS sequence"/>
</dbReference>
<dbReference type="AlphaFoldDB" id="A0A5N1K3M1"/>
<dbReference type="EMBL" id="VYXQ01000001">
    <property type="protein sequence ID" value="KAA9370916.1"/>
    <property type="molecule type" value="Genomic_DNA"/>
</dbReference>
<sequence length="496" mass="57395">MIVLKDTMIENHYNSIAFLDDIIRSEFWESKEFVYGLISEPIKQGTGFSITGSPRSRSHDWMQLGFDKSAFLTVIERLGGNWVDFYNGIPQEAACLLIAALRRETVYIGYEMPLWLTKTLSEHDCTYIDIRLSPIRFCRDLYFAVSSNCKDIQRNLLSFEVPSDFFRIEASQIRASIAHLNGRSSNLEYEDSLIFVGQTKTDTSLLSPESNEVLRPASFAEKLREVRKKFKNFYYLAHPYSWGRAEDEIQELNKILNEEIYKCNIPSYEILSDDSKIGLVSISSGLLQEAKCFGKEIFYLHKPVCLIEGPDRHINVQLDDISDPLFWSILLKNSGPLATSYKQFRNVAPNQLRLLHNAWWGYGELMLKDRSHYKDIVNYGGAVTRDELGSLRRQAHMDLDGLRHQTHLELDSLHSYSKGIANVVSDYQNKHHELLDHFQRLENDLRHVMMKYTAAQDLNAQQASDISQIVNSTSWRVTRPLRWLKLLLSKFNRSSR</sequence>